<accession>A0ABQ9I8B6</accession>
<proteinExistence type="predicted"/>
<protein>
    <submittedName>
        <fullName evidence="1">Uncharacterized protein</fullName>
    </submittedName>
</protein>
<gene>
    <name evidence="1" type="ORF">PR048_005501</name>
</gene>
<evidence type="ECO:0000313" key="1">
    <source>
        <dbReference type="EMBL" id="KAJ8892920.1"/>
    </source>
</evidence>
<reference evidence="1 2" key="1">
    <citation type="submission" date="2023-02" db="EMBL/GenBank/DDBJ databases">
        <title>LHISI_Scaffold_Assembly.</title>
        <authorList>
            <person name="Stuart O.P."/>
            <person name="Cleave R."/>
            <person name="Magrath M.J.L."/>
            <person name="Mikheyev A.S."/>
        </authorList>
    </citation>
    <scope>NUCLEOTIDE SEQUENCE [LARGE SCALE GENOMIC DNA]</scope>
    <source>
        <strain evidence="1">Daus_M_001</strain>
        <tissue evidence="1">Leg muscle</tissue>
    </source>
</reference>
<comment type="caution">
    <text evidence="1">The sequence shown here is derived from an EMBL/GenBank/DDBJ whole genome shotgun (WGS) entry which is preliminary data.</text>
</comment>
<evidence type="ECO:0000313" key="2">
    <source>
        <dbReference type="Proteomes" id="UP001159363"/>
    </source>
</evidence>
<organism evidence="1 2">
    <name type="scientific">Dryococelus australis</name>
    <dbReference type="NCBI Taxonomy" id="614101"/>
    <lineage>
        <taxon>Eukaryota</taxon>
        <taxon>Metazoa</taxon>
        <taxon>Ecdysozoa</taxon>
        <taxon>Arthropoda</taxon>
        <taxon>Hexapoda</taxon>
        <taxon>Insecta</taxon>
        <taxon>Pterygota</taxon>
        <taxon>Neoptera</taxon>
        <taxon>Polyneoptera</taxon>
        <taxon>Phasmatodea</taxon>
        <taxon>Verophasmatodea</taxon>
        <taxon>Anareolatae</taxon>
        <taxon>Phasmatidae</taxon>
        <taxon>Eurycanthinae</taxon>
        <taxon>Dryococelus</taxon>
    </lineage>
</organism>
<name>A0ABQ9I8B6_9NEOP</name>
<dbReference type="EMBL" id="JARBHB010000002">
    <property type="protein sequence ID" value="KAJ8892920.1"/>
    <property type="molecule type" value="Genomic_DNA"/>
</dbReference>
<keyword evidence="2" id="KW-1185">Reference proteome</keyword>
<dbReference type="Proteomes" id="UP001159363">
    <property type="component" value="Chromosome 2"/>
</dbReference>
<sequence length="191" mass="21973">MLCAVVLITNNLNLLPYFRPETMEDLSINTTQKTANEQEFITHKYLQDNNEQLTTTTDIVLEGRRMVDIQYLTDSIKRISRHEPFNCTFSDMSIINERHIGLITLKCKFCNITETLRTECAEKSVELLNVNTAVFGVISSEGATHNLKNYAEYRICLAFLRKHGKFTTIVFLIQLKTQHGNLCAKLHKKQS</sequence>